<dbReference type="RefSeq" id="WP_157005093.1">
    <property type="nucleotide sequence ID" value="NZ_DBEZYS010000153.1"/>
</dbReference>
<protein>
    <submittedName>
        <fullName evidence="11">Molybdopterin-dependent oxidoreductase</fullName>
    </submittedName>
</protein>
<evidence type="ECO:0000256" key="3">
    <source>
        <dbReference type="ARBA" id="ARBA00022505"/>
    </source>
</evidence>
<dbReference type="Pfam" id="PF04879">
    <property type="entry name" value="Molybdop_Fe4S4"/>
    <property type="match status" value="1"/>
</dbReference>
<evidence type="ECO:0000256" key="4">
    <source>
        <dbReference type="ARBA" id="ARBA00022723"/>
    </source>
</evidence>
<dbReference type="Proteomes" id="UP000468327">
    <property type="component" value="Unassembled WGS sequence"/>
</dbReference>
<gene>
    <name evidence="11" type="ORF">GO738_07510</name>
</gene>
<reference evidence="11 12" key="1">
    <citation type="submission" date="2019-11" db="EMBL/GenBank/DDBJ databases">
        <title>Whole genome shotgun sequencing (WGS) data from Adlercreutzia equolifaciens ResAG-91, Eggerthella lenta MRI-F36, MRI-F37, MRI-F40, ResAG-49, ResAG-88, ResAG-121, ResAG-145, and Gordonibacter sp. ResAG-5, ResAG-26, ResAG-43, ResAG-50, ResAG-59.</title>
        <authorList>
            <person name="Stoll D.A."/>
            <person name="Danylec N."/>
            <person name="Franz C.M.A.P."/>
            <person name="Huch M."/>
        </authorList>
    </citation>
    <scope>NUCLEOTIDE SEQUENCE [LARGE SCALE GENOMIC DNA]</scope>
    <source>
        <strain evidence="11 12">ResAG-59</strain>
    </source>
</reference>
<dbReference type="Gene3D" id="3.30.200.210">
    <property type="match status" value="1"/>
</dbReference>
<dbReference type="PANTHER" id="PTHR43742:SF9">
    <property type="entry name" value="TETRATHIONATE REDUCTASE SUBUNIT A"/>
    <property type="match status" value="1"/>
</dbReference>
<feature type="domain" description="4Fe-4S Mo/W bis-MGD-type" evidence="10">
    <location>
        <begin position="46"/>
        <end position="103"/>
    </location>
</feature>
<evidence type="ECO:0000313" key="12">
    <source>
        <dbReference type="Proteomes" id="UP000468327"/>
    </source>
</evidence>
<evidence type="ECO:0000256" key="8">
    <source>
        <dbReference type="ARBA" id="ARBA00023014"/>
    </source>
</evidence>
<dbReference type="InterPro" id="IPR006311">
    <property type="entry name" value="TAT_signal"/>
</dbReference>
<keyword evidence="12" id="KW-1185">Reference proteome</keyword>
<evidence type="ECO:0000256" key="1">
    <source>
        <dbReference type="ARBA" id="ARBA00010312"/>
    </source>
</evidence>
<keyword evidence="6" id="KW-0560">Oxidoreductase</keyword>
<dbReference type="NCBIfam" id="TIGR01409">
    <property type="entry name" value="TAT_signal_seq"/>
    <property type="match status" value="1"/>
</dbReference>
<keyword evidence="3" id="KW-0500">Molybdenum</keyword>
<comment type="caution">
    <text evidence="11">The sequence shown here is derived from an EMBL/GenBank/DDBJ whole genome shotgun (WGS) entry which is preliminary data.</text>
</comment>
<evidence type="ECO:0000259" key="10">
    <source>
        <dbReference type="PROSITE" id="PS51669"/>
    </source>
</evidence>
<dbReference type="Pfam" id="PF01568">
    <property type="entry name" value="Molydop_binding"/>
    <property type="match status" value="1"/>
</dbReference>
<dbReference type="GO" id="GO:0046872">
    <property type="term" value="F:metal ion binding"/>
    <property type="evidence" value="ECO:0007669"/>
    <property type="project" value="UniProtKB-KW"/>
</dbReference>
<keyword evidence="8" id="KW-0411">Iron-sulfur</keyword>
<sequence>MTLTRRTFFKGAAAAGAAAMLGAEAAGASPWFSPLAPEQAHAAPVEEWKPATCPACHNPICGTQVKVVDGVAVEIKGDPNSPTNQGRLCPRGLSVLGGLYHPYRVKKPLKRTNPEKGLDVDPGWVEISWDEALQITTEKLKACLEKDPRTLFTQTGFGNEDSFKRLIFESAFGTPNGLTTSGPLCADHFGPMCTKGTKVDRADTERCNYLVIMGRSVGDEWGLAHRNTKEYVDSVARGMKIVCVNPRKTNAAQTGEWVPIVPGTDVAMCWALVNVMLYERQDVDEHFLKVRTNAPYLIEDVPEELKGTKVCFQDYARDEATGKPLVWDEGAAAAVPFDTSSGETYALFGEYAVGGKNVKTCLQLIKDYTADMTPEWAEEITSVPADTIRRIANELVDHALIGSTIELDGETFPFRPAGVLAPGRGSNSNPLNVELFKAIEVVNELLGCIDVPGGILGLEHGDLHVMDADDDGMLLPPASDNFRNQAVGQEKLSFPPKSYKLECFYPHELHVMQLVWRAALDPESYYLDYKPEVYMVLGGGNPLRSNSNPEAVVEVLKQIPFTFTISLWMDEMTQFADVVLPEHHALERYALWNASWISNKSASDYVKSLRVLEARKPVVEPVFDTRQQEDLLIEWASRLGILPKMTGIANKGFQGKFLPGKPGGIADEYALSPKEPYTYADVCERKLKTQFGEQGWDAVKECAVVGYTQPDAKSGYIWHWHPENAYRVPLYFRYNARSAQMLRALIEENGIEFPHADLDEVLRQYSGAPVFFEFEGMHPTEEFPLKVLQFKTHFQVNDSTGLSYNHWLHDIEQRFDPHLKKVLVAPSRADELGLAEGDQVVVESMYGGKTTGVLHLSEMIHPSALAISGKWGAKGAGLVDFAHEGPHYNTLLNDDERDIGFMMGNLNNSVAVKVYKA</sequence>
<evidence type="ECO:0000256" key="7">
    <source>
        <dbReference type="ARBA" id="ARBA00023004"/>
    </source>
</evidence>
<feature type="chain" id="PRO_5039056442" evidence="9">
    <location>
        <begin position="26"/>
        <end position="917"/>
    </location>
</feature>
<evidence type="ECO:0000256" key="5">
    <source>
        <dbReference type="ARBA" id="ARBA00022729"/>
    </source>
</evidence>
<keyword evidence="2" id="KW-0004">4Fe-4S</keyword>
<dbReference type="Gene3D" id="3.40.228.10">
    <property type="entry name" value="Dimethylsulfoxide Reductase, domain 2"/>
    <property type="match status" value="1"/>
</dbReference>
<dbReference type="Gene3D" id="2.40.40.20">
    <property type="match status" value="1"/>
</dbReference>
<dbReference type="SMART" id="SM00926">
    <property type="entry name" value="Molybdop_Fe4S4"/>
    <property type="match status" value="1"/>
</dbReference>
<evidence type="ECO:0000256" key="9">
    <source>
        <dbReference type="SAM" id="SignalP"/>
    </source>
</evidence>
<comment type="similarity">
    <text evidence="1">Belongs to the prokaryotic molybdopterin-containing oxidoreductase family.</text>
</comment>
<dbReference type="PROSITE" id="PS51669">
    <property type="entry name" value="4FE4S_MOW_BIS_MGD"/>
    <property type="match status" value="1"/>
</dbReference>
<dbReference type="InterPro" id="IPR006657">
    <property type="entry name" value="MoPterin_dinucl-bd_dom"/>
</dbReference>
<dbReference type="EMBL" id="WPOC01000009">
    <property type="protein sequence ID" value="MVN15194.1"/>
    <property type="molecule type" value="Genomic_DNA"/>
</dbReference>
<dbReference type="GO" id="GO:0051539">
    <property type="term" value="F:4 iron, 4 sulfur cluster binding"/>
    <property type="evidence" value="ECO:0007669"/>
    <property type="project" value="UniProtKB-KW"/>
</dbReference>
<keyword evidence="5 9" id="KW-0732">Signal</keyword>
<evidence type="ECO:0000256" key="6">
    <source>
        <dbReference type="ARBA" id="ARBA00023002"/>
    </source>
</evidence>
<dbReference type="SUPFAM" id="SSF53706">
    <property type="entry name" value="Formate dehydrogenase/DMSO reductase, domains 1-3"/>
    <property type="match status" value="1"/>
</dbReference>
<name>A0A6N8IH08_9ACTN</name>
<dbReference type="PANTHER" id="PTHR43742">
    <property type="entry name" value="TRIMETHYLAMINE-N-OXIDE REDUCTASE"/>
    <property type="match status" value="1"/>
</dbReference>
<dbReference type="SUPFAM" id="SSF50692">
    <property type="entry name" value="ADC-like"/>
    <property type="match status" value="1"/>
</dbReference>
<dbReference type="InterPro" id="IPR050612">
    <property type="entry name" value="Prok_Mopterin_Oxidored"/>
</dbReference>
<dbReference type="InterPro" id="IPR009010">
    <property type="entry name" value="Asp_de-COase-like_dom_sf"/>
</dbReference>
<keyword evidence="4" id="KW-0479">Metal-binding</keyword>
<organism evidence="11 12">
    <name type="scientific">Gordonibacter urolithinfaciens</name>
    <dbReference type="NCBI Taxonomy" id="1335613"/>
    <lineage>
        <taxon>Bacteria</taxon>
        <taxon>Bacillati</taxon>
        <taxon>Actinomycetota</taxon>
        <taxon>Coriobacteriia</taxon>
        <taxon>Eggerthellales</taxon>
        <taxon>Eggerthellaceae</taxon>
        <taxon>Gordonibacter</taxon>
    </lineage>
</organism>
<dbReference type="GO" id="GO:0016491">
    <property type="term" value="F:oxidoreductase activity"/>
    <property type="evidence" value="ECO:0007669"/>
    <property type="project" value="UniProtKB-KW"/>
</dbReference>
<dbReference type="InterPro" id="IPR006963">
    <property type="entry name" value="Mopterin_OxRdtase_4Fe-4S_dom"/>
</dbReference>
<dbReference type="Pfam" id="PF00384">
    <property type="entry name" value="Molybdopterin"/>
    <property type="match status" value="1"/>
</dbReference>
<dbReference type="GO" id="GO:0043546">
    <property type="term" value="F:molybdopterin cofactor binding"/>
    <property type="evidence" value="ECO:0007669"/>
    <property type="project" value="InterPro"/>
</dbReference>
<evidence type="ECO:0000256" key="2">
    <source>
        <dbReference type="ARBA" id="ARBA00022485"/>
    </source>
</evidence>
<proteinExistence type="inferred from homology"/>
<keyword evidence="7" id="KW-0408">Iron</keyword>
<dbReference type="InterPro" id="IPR019546">
    <property type="entry name" value="TAT_signal_bac_arc"/>
</dbReference>
<dbReference type="Gene3D" id="3.40.50.740">
    <property type="match status" value="1"/>
</dbReference>
<dbReference type="InterPro" id="IPR006656">
    <property type="entry name" value="Mopterin_OxRdtase"/>
</dbReference>
<dbReference type="PROSITE" id="PS51318">
    <property type="entry name" value="TAT"/>
    <property type="match status" value="1"/>
</dbReference>
<evidence type="ECO:0000313" key="11">
    <source>
        <dbReference type="EMBL" id="MVN15194.1"/>
    </source>
</evidence>
<dbReference type="AlphaFoldDB" id="A0A6N8IH08"/>
<accession>A0A6N8IH08</accession>
<feature type="signal peptide" evidence="9">
    <location>
        <begin position="1"/>
        <end position="25"/>
    </location>
</feature>